<evidence type="ECO:0000256" key="1">
    <source>
        <dbReference type="SAM" id="Phobius"/>
    </source>
</evidence>
<dbReference type="Proteomes" id="UP000007879">
    <property type="component" value="Unassembled WGS sequence"/>
</dbReference>
<feature type="transmembrane region" description="Helical" evidence="1">
    <location>
        <begin position="116"/>
        <end position="138"/>
    </location>
</feature>
<dbReference type="Pfam" id="PF05729">
    <property type="entry name" value="NACHT"/>
    <property type="match status" value="1"/>
</dbReference>
<dbReference type="GeneID" id="109583385"/>
<dbReference type="PROSITE" id="PS50837">
    <property type="entry name" value="NACHT"/>
    <property type="match status" value="1"/>
</dbReference>
<dbReference type="PANTHER" id="PTHR46312">
    <property type="entry name" value="NACHT DOMAIN-CONTAINING PROTEIN"/>
    <property type="match status" value="1"/>
</dbReference>
<protein>
    <recommendedName>
        <fullName evidence="2">NACHT domain-containing protein</fullName>
    </recommendedName>
</protein>
<feature type="domain" description="NACHT" evidence="2">
    <location>
        <begin position="235"/>
        <end position="355"/>
    </location>
</feature>
<dbReference type="PANTHER" id="PTHR46312:SF2">
    <property type="entry name" value="NUCLEOTIDE-BINDING OLIGOMERIZATION DOMAIN-CONTAINING PROTEIN 2-LIKE"/>
    <property type="match status" value="1"/>
</dbReference>
<keyword evidence="1" id="KW-0812">Transmembrane</keyword>
<dbReference type="InterPro" id="IPR011029">
    <property type="entry name" value="DEATH-like_dom_sf"/>
</dbReference>
<keyword evidence="1" id="KW-0472">Membrane</keyword>
<dbReference type="AlphaFoldDB" id="A0AAN0JC20"/>
<dbReference type="EnsemblMetazoa" id="XM_019998689.1">
    <property type="protein sequence ID" value="XP_019854248.1"/>
    <property type="gene ID" value="LOC109583385"/>
</dbReference>
<proteinExistence type="predicted"/>
<evidence type="ECO:0000313" key="4">
    <source>
        <dbReference type="Proteomes" id="UP000007879"/>
    </source>
</evidence>
<dbReference type="InterPro" id="IPR027417">
    <property type="entry name" value="P-loop_NTPase"/>
</dbReference>
<reference evidence="4" key="1">
    <citation type="journal article" date="2010" name="Nature">
        <title>The Amphimedon queenslandica genome and the evolution of animal complexity.</title>
        <authorList>
            <person name="Srivastava M."/>
            <person name="Simakov O."/>
            <person name="Chapman J."/>
            <person name="Fahey B."/>
            <person name="Gauthier M.E."/>
            <person name="Mitros T."/>
            <person name="Richards G.S."/>
            <person name="Conaco C."/>
            <person name="Dacre M."/>
            <person name="Hellsten U."/>
            <person name="Larroux C."/>
            <person name="Putnam N.H."/>
            <person name="Stanke M."/>
            <person name="Adamska M."/>
            <person name="Darling A."/>
            <person name="Degnan S.M."/>
            <person name="Oakley T.H."/>
            <person name="Plachetzki D.C."/>
            <person name="Zhai Y."/>
            <person name="Adamski M."/>
            <person name="Calcino A."/>
            <person name="Cummins S.F."/>
            <person name="Goodstein D.M."/>
            <person name="Harris C."/>
            <person name="Jackson D.J."/>
            <person name="Leys S.P."/>
            <person name="Shu S."/>
            <person name="Woodcroft B.J."/>
            <person name="Vervoort M."/>
            <person name="Kosik K.S."/>
            <person name="Manning G."/>
            <person name="Degnan B.M."/>
            <person name="Rokhsar D.S."/>
        </authorList>
    </citation>
    <scope>NUCLEOTIDE SEQUENCE [LARGE SCALE GENOMIC DNA]</scope>
</reference>
<dbReference type="InterPro" id="IPR007111">
    <property type="entry name" value="NACHT_NTPase"/>
</dbReference>
<accession>A0AAN0JC20</accession>
<evidence type="ECO:0000313" key="3">
    <source>
        <dbReference type="EnsemblMetazoa" id="XP_019854248.1"/>
    </source>
</evidence>
<dbReference type="CDD" id="cd01670">
    <property type="entry name" value="Death"/>
    <property type="match status" value="1"/>
</dbReference>
<dbReference type="Gene3D" id="3.40.50.300">
    <property type="entry name" value="P-loop containing nucleotide triphosphate hydrolases"/>
    <property type="match status" value="1"/>
</dbReference>
<dbReference type="SUPFAM" id="SSF52540">
    <property type="entry name" value="P-loop containing nucleoside triphosphate hydrolases"/>
    <property type="match status" value="1"/>
</dbReference>
<evidence type="ECO:0000259" key="2">
    <source>
        <dbReference type="PROSITE" id="PS50837"/>
    </source>
</evidence>
<dbReference type="RefSeq" id="XP_019854248.1">
    <property type="nucleotide sequence ID" value="XM_019998689.1"/>
</dbReference>
<organism evidence="3 4">
    <name type="scientific">Amphimedon queenslandica</name>
    <name type="common">Sponge</name>
    <dbReference type="NCBI Taxonomy" id="400682"/>
    <lineage>
        <taxon>Eukaryota</taxon>
        <taxon>Metazoa</taxon>
        <taxon>Porifera</taxon>
        <taxon>Demospongiae</taxon>
        <taxon>Heteroscleromorpha</taxon>
        <taxon>Haplosclerida</taxon>
        <taxon>Niphatidae</taxon>
        <taxon>Amphimedon</taxon>
    </lineage>
</organism>
<dbReference type="Gene3D" id="1.10.533.10">
    <property type="entry name" value="Death Domain, Fas"/>
    <property type="match status" value="1"/>
</dbReference>
<keyword evidence="4" id="KW-1185">Reference proteome</keyword>
<name>A0AAN0JC20_AMPQE</name>
<dbReference type="KEGG" id="aqu:109583385"/>
<sequence>MASIMITDTTVLDITHLQLVLSKLKHFSKAKWKDFGLKCGLYHNTLEAIQANNAGKPRPAEECFRDCVARWLRREDNVNEEGEPTLQRLADIVENIKCEDNHKKLVPDTPAQNFTILWWIILPVSVVVAIISIIVILMHASSSTTAIDEYAFELRDEYNENLTRFRDPDENKFPAAGPSFHDYVPFIPLKLIKVERHSTENAEFFKKASVEQILEKFESIEIHHILKPLKDKQLRFVLIEGEPGIGKSTLAKELTLRWVRQTDEYLNNFKVVIFIALRHETYQKAKTFEDLLIDVEDINMTEIALSIKKTKGAGVLWVLDGFDELPHQLRSNSTSIFIKLIKGDILRKSTKIVITRHAASFPLYTYLEHNSKSLYIVGFSPNETRKYATKYFESNKTLADEFQSYYNRNTMVESMLYNPMNCFIMCTVFNDFIRTDNKKYPRTMTEIYNHYVCILLKRHLIDKKVIEIRYKMPRHLICKMDFSISELAQSSTWNQFYFLSEIAYNGSMRQEYIFKNEFHNLSMITLGMMDTNIGFAGFDEDEFSSFIHTTLQEYFAAIYLVNNPDFMFTIEDLKQNSNLEVVLTFYVGLLKLLERKVDNETMNIILNHDDDILNYIEKVSKHHNEIDSHITEIKNHLINGMACKDAESDITPYIQLTSLMLRCMYEQDSLLQNRGYILKKYLLSHYIQRSKSKSTQVYLHIKDFDYFICGYIVATHNITLQFEPFSSSEIIAFKKGLQSHPSVNGKIKIRIYNTSIEGMITELLTIPIDMVTGLQLATNDNVSACQIISKFSSLQEITFPFFNNLHCNSVISKHPLLKLKKLKKLIVRIEKASKNAFELLKQFTARGQPLKRLHICVVGAENIQILNLIEMQFSLEVLRIEVSVLSLNPRSWGLAFNFQYLKELNVKLKFIWCKSNNSLKVNDNELLAEYIGVSKIQLNSYTSFIHYRDRIVAATIYSSSEPVTSDLSDFIKYFRSYRSFLKTKRLTAKDLNRNLKTRINKFIYAMISPSTDQNQFVSFF</sequence>
<keyword evidence="1" id="KW-1133">Transmembrane helix</keyword>
<reference evidence="3" key="2">
    <citation type="submission" date="2024-06" db="UniProtKB">
        <authorList>
            <consortium name="EnsemblMetazoa"/>
        </authorList>
    </citation>
    <scope>IDENTIFICATION</scope>
</reference>